<evidence type="ECO:0000256" key="1">
    <source>
        <dbReference type="ARBA" id="ARBA00022729"/>
    </source>
</evidence>
<dbReference type="InterPro" id="IPR010854">
    <property type="entry name" value="YdgH/BhsA/McbA-like_dom"/>
</dbReference>
<evidence type="ECO:0000256" key="2">
    <source>
        <dbReference type="SAM" id="SignalP"/>
    </source>
</evidence>
<accession>A0A1V9DDM3</accession>
<dbReference type="Pfam" id="PF07338">
    <property type="entry name" value="YdgH_BhsA-like"/>
    <property type="match status" value="1"/>
</dbReference>
<keyword evidence="5" id="KW-1185">Reference proteome</keyword>
<dbReference type="OrthoDB" id="6521986at2"/>
<dbReference type="AlphaFoldDB" id="A0A1V9DDM3"/>
<feature type="domain" description="YdgH/BhsA/McbA-like" evidence="3">
    <location>
        <begin position="24"/>
        <end position="67"/>
    </location>
</feature>
<keyword evidence="1 2" id="KW-0732">Signal</keyword>
<feature type="chain" id="PRO_5013026126" evidence="2">
    <location>
        <begin position="23"/>
        <end position="69"/>
    </location>
</feature>
<dbReference type="InterPro" id="IPR025543">
    <property type="entry name" value="Dodecin-like"/>
</dbReference>
<evidence type="ECO:0000259" key="3">
    <source>
        <dbReference type="Pfam" id="PF07338"/>
    </source>
</evidence>
<feature type="signal peptide" evidence="2">
    <location>
        <begin position="1"/>
        <end position="22"/>
    </location>
</feature>
<sequence>MKTIKTFAAVIALSVLPLTSFAQSVTAIDSTLDGAEAKIAAQAKEAGASYKVTEAYNNNGVHMTAELLK</sequence>
<gene>
    <name evidence="4" type="ORF">B2J69_16160</name>
</gene>
<name>A0A1V9DDM3_9GAMM</name>
<proteinExistence type="predicted"/>
<dbReference type="Gene3D" id="3.30.1660.10">
    <property type="entry name" value="Flavin-binding protein dodecin"/>
    <property type="match status" value="1"/>
</dbReference>
<evidence type="ECO:0000313" key="4">
    <source>
        <dbReference type="EMBL" id="OQP31987.1"/>
    </source>
</evidence>
<organism evidence="4 5">
    <name type="scientific">Pantoea latae</name>
    <dbReference type="NCBI Taxonomy" id="1964541"/>
    <lineage>
        <taxon>Bacteria</taxon>
        <taxon>Pseudomonadati</taxon>
        <taxon>Pseudomonadota</taxon>
        <taxon>Gammaproteobacteria</taxon>
        <taxon>Enterobacterales</taxon>
        <taxon>Erwiniaceae</taxon>
        <taxon>Pantoea</taxon>
    </lineage>
</organism>
<dbReference type="SUPFAM" id="SSF159871">
    <property type="entry name" value="YdgH-like"/>
    <property type="match status" value="1"/>
</dbReference>
<reference evidence="4 5" key="1">
    <citation type="submission" date="2017-02" db="EMBL/GenBank/DDBJ databases">
        <title>Whole genome shotgun sequence of Pantoea agglomerans strain AS1 isolated from a cycad, Zamia floridana in Central Florida, USA.</title>
        <authorList>
            <person name="Lata P."/>
            <person name="Govindarajan S."/>
            <person name="Qi F."/>
            <person name="Li J.-L."/>
            <person name="Maurya S.K."/>
            <person name="Sahoo M.K."/>
        </authorList>
    </citation>
    <scope>NUCLEOTIDE SEQUENCE [LARGE SCALE GENOMIC DNA]</scope>
    <source>
        <strain evidence="4 5">AS1</strain>
    </source>
</reference>
<evidence type="ECO:0000313" key="5">
    <source>
        <dbReference type="Proteomes" id="UP000192769"/>
    </source>
</evidence>
<dbReference type="EMBL" id="MWUE01000024">
    <property type="protein sequence ID" value="OQP31987.1"/>
    <property type="molecule type" value="Genomic_DNA"/>
</dbReference>
<protein>
    <submittedName>
        <fullName evidence="4">DUF1471 domain-containing protein</fullName>
    </submittedName>
</protein>
<dbReference type="RefSeq" id="WP_081140671.1">
    <property type="nucleotide sequence ID" value="NZ_MWUE01000024.1"/>
</dbReference>
<dbReference type="Proteomes" id="UP000192769">
    <property type="component" value="Unassembled WGS sequence"/>
</dbReference>
<dbReference type="InterPro" id="IPR036275">
    <property type="entry name" value="YdgH-like_sf"/>
</dbReference>
<comment type="caution">
    <text evidence="4">The sequence shown here is derived from an EMBL/GenBank/DDBJ whole genome shotgun (WGS) entry which is preliminary data.</text>
</comment>